<keyword evidence="3" id="KW-1185">Reference proteome</keyword>
<keyword evidence="1" id="KW-0812">Transmembrane</keyword>
<comment type="caution">
    <text evidence="2">The sequence shown here is derived from an EMBL/GenBank/DDBJ whole genome shotgun (WGS) entry which is preliminary data.</text>
</comment>
<gene>
    <name evidence="2" type="ORF">FLO80_15235</name>
</gene>
<evidence type="ECO:0000313" key="2">
    <source>
        <dbReference type="EMBL" id="KAA0912417.1"/>
    </source>
</evidence>
<keyword evidence="1" id="KW-0472">Membrane</keyword>
<organism evidence="2 3">
    <name type="scientific">Aquicoccus porphyridii</name>
    <dbReference type="NCBI Taxonomy" id="1852029"/>
    <lineage>
        <taxon>Bacteria</taxon>
        <taxon>Pseudomonadati</taxon>
        <taxon>Pseudomonadota</taxon>
        <taxon>Alphaproteobacteria</taxon>
        <taxon>Rhodobacterales</taxon>
        <taxon>Paracoccaceae</taxon>
        <taxon>Aquicoccus</taxon>
    </lineage>
</organism>
<dbReference type="Proteomes" id="UP000325291">
    <property type="component" value="Unassembled WGS sequence"/>
</dbReference>
<dbReference type="EMBL" id="VINQ01000013">
    <property type="protein sequence ID" value="KAA0912417.1"/>
    <property type="molecule type" value="Genomic_DNA"/>
</dbReference>
<accession>A0A5A9Z5E2</accession>
<evidence type="ECO:0000256" key="1">
    <source>
        <dbReference type="SAM" id="Phobius"/>
    </source>
</evidence>
<feature type="transmembrane region" description="Helical" evidence="1">
    <location>
        <begin position="44"/>
        <end position="62"/>
    </location>
</feature>
<protein>
    <submittedName>
        <fullName evidence="2">Uncharacterized protein</fullName>
    </submittedName>
</protein>
<evidence type="ECO:0000313" key="3">
    <source>
        <dbReference type="Proteomes" id="UP000325291"/>
    </source>
</evidence>
<name>A0A5A9Z5E2_9RHOB</name>
<dbReference type="RefSeq" id="WP_111367228.1">
    <property type="nucleotide sequence ID" value="NZ_JASHJG010000012.1"/>
</dbReference>
<keyword evidence="1" id="KW-1133">Transmembrane helix</keyword>
<reference evidence="2 3" key="1">
    <citation type="submission" date="2019-07" db="EMBL/GenBank/DDBJ databases">
        <title>Aquicoccus porphyridii gen. nov., sp. nov., isolated from a small marine red alga, Porphyridium marinum.</title>
        <authorList>
            <person name="Liu L."/>
        </authorList>
    </citation>
    <scope>NUCLEOTIDE SEQUENCE [LARGE SCALE GENOMIC DNA]</scope>
    <source>
        <strain evidence="2 3">L1 8-17</strain>
    </source>
</reference>
<proteinExistence type="predicted"/>
<dbReference type="AlphaFoldDB" id="A0A5A9Z5E2"/>
<sequence>MKMLGKYSIWLLAGTVFGLVRGGNSLLAQMGAGEHETSFATAQLILAALPYTGLALLMCFIFRRVTGQGRTTA</sequence>